<evidence type="ECO:0000256" key="2">
    <source>
        <dbReference type="ARBA" id="ARBA00022448"/>
    </source>
</evidence>
<dbReference type="InterPro" id="IPR003593">
    <property type="entry name" value="AAA+_ATPase"/>
</dbReference>
<dbReference type="Proteomes" id="UP000192917">
    <property type="component" value="Unassembled WGS sequence"/>
</dbReference>
<evidence type="ECO:0000256" key="1">
    <source>
        <dbReference type="ARBA" id="ARBA00005417"/>
    </source>
</evidence>
<accession>A0A1Y6C7F1</accession>
<keyword evidence="7" id="KW-1185">Reference proteome</keyword>
<reference evidence="6 7" key="1">
    <citation type="submission" date="2017-04" db="EMBL/GenBank/DDBJ databases">
        <authorList>
            <person name="Afonso C.L."/>
            <person name="Miller P.J."/>
            <person name="Scott M.A."/>
            <person name="Spackman E."/>
            <person name="Goraichik I."/>
            <person name="Dimitrov K.M."/>
            <person name="Suarez D.L."/>
            <person name="Swayne D.E."/>
        </authorList>
    </citation>
    <scope>NUCLEOTIDE SEQUENCE [LARGE SCALE GENOMIC DNA]</scope>
    <source>
        <strain evidence="6 7">USBA 355</strain>
    </source>
</reference>
<dbReference type="PROSITE" id="PS50893">
    <property type="entry name" value="ABC_TRANSPORTER_2"/>
    <property type="match status" value="1"/>
</dbReference>
<dbReference type="InterPro" id="IPR027417">
    <property type="entry name" value="P-loop_NTPase"/>
</dbReference>
<protein>
    <submittedName>
        <fullName evidence="6">NitT/TauT family transport system ATP-binding protein/taurine transport system ATP-binding protein</fullName>
    </submittedName>
</protein>
<dbReference type="AlphaFoldDB" id="A0A1Y6C7F1"/>
<name>A0A1Y6C7F1_9PROT</name>
<dbReference type="GO" id="GO:0016887">
    <property type="term" value="F:ATP hydrolysis activity"/>
    <property type="evidence" value="ECO:0007669"/>
    <property type="project" value="InterPro"/>
</dbReference>
<dbReference type="GO" id="GO:0005524">
    <property type="term" value="F:ATP binding"/>
    <property type="evidence" value="ECO:0007669"/>
    <property type="project" value="UniProtKB-KW"/>
</dbReference>
<evidence type="ECO:0000313" key="7">
    <source>
        <dbReference type="Proteomes" id="UP000192917"/>
    </source>
</evidence>
<dbReference type="InterPro" id="IPR050166">
    <property type="entry name" value="ABC_transporter_ATP-bind"/>
</dbReference>
<dbReference type="Gene3D" id="3.40.50.300">
    <property type="entry name" value="P-loop containing nucleotide triphosphate hydrolases"/>
    <property type="match status" value="1"/>
</dbReference>
<dbReference type="STRING" id="560819.SAMN05428998_117130"/>
<gene>
    <name evidence="6" type="ORF">SAMN05428998_117130</name>
</gene>
<sequence length="265" mass="28685">MSAPLATAPAAPAPVPAPPIFKVDRLTVAFPERGGTEVAPIVDFDLVVEAGRITCLLGPSGCGKTTLLKALGGFVVGRDTGGVVYRGRYLTEPTPDIVMIFQEHNLFPWLSVRGNVGFGLRHSPGEPAARRARLERMLGTVGLAEAAGRYPHQLSGGMRQRAAIARALVTEPKVLLLDEPFSALDVTLRRRMHALLRAVWTETRTTMVMVTHSVEEAIVVGHRVVVLGGRPASVLLDVPTEGAAYRDRYDPAFLELQKRIESLIE</sequence>
<dbReference type="CDD" id="cd03293">
    <property type="entry name" value="ABC_NrtD_SsuB_transporters"/>
    <property type="match status" value="1"/>
</dbReference>
<feature type="domain" description="ABC transporter" evidence="5">
    <location>
        <begin position="21"/>
        <end position="254"/>
    </location>
</feature>
<dbReference type="InterPro" id="IPR003439">
    <property type="entry name" value="ABC_transporter-like_ATP-bd"/>
</dbReference>
<keyword evidence="4 6" id="KW-0067">ATP-binding</keyword>
<dbReference type="InterPro" id="IPR017871">
    <property type="entry name" value="ABC_transporter-like_CS"/>
</dbReference>
<dbReference type="SMART" id="SM00382">
    <property type="entry name" value="AAA"/>
    <property type="match status" value="1"/>
</dbReference>
<evidence type="ECO:0000313" key="6">
    <source>
        <dbReference type="EMBL" id="SMF49022.1"/>
    </source>
</evidence>
<dbReference type="SUPFAM" id="SSF52540">
    <property type="entry name" value="P-loop containing nucleoside triphosphate hydrolases"/>
    <property type="match status" value="1"/>
</dbReference>
<dbReference type="Pfam" id="PF00005">
    <property type="entry name" value="ABC_tran"/>
    <property type="match status" value="1"/>
</dbReference>
<keyword evidence="3" id="KW-0547">Nucleotide-binding</keyword>
<evidence type="ECO:0000259" key="5">
    <source>
        <dbReference type="PROSITE" id="PS50893"/>
    </source>
</evidence>
<dbReference type="PANTHER" id="PTHR42788:SF13">
    <property type="entry name" value="ALIPHATIC SULFONATES IMPORT ATP-BINDING PROTEIN SSUB"/>
    <property type="match status" value="1"/>
</dbReference>
<dbReference type="RefSeq" id="WP_085124355.1">
    <property type="nucleotide sequence ID" value="NZ_FWZX01000017.1"/>
</dbReference>
<proteinExistence type="inferred from homology"/>
<dbReference type="PANTHER" id="PTHR42788">
    <property type="entry name" value="TAURINE IMPORT ATP-BINDING PROTEIN-RELATED"/>
    <property type="match status" value="1"/>
</dbReference>
<organism evidence="6 7">
    <name type="scientific">Tistlia consotensis USBA 355</name>
    <dbReference type="NCBI Taxonomy" id="560819"/>
    <lineage>
        <taxon>Bacteria</taxon>
        <taxon>Pseudomonadati</taxon>
        <taxon>Pseudomonadota</taxon>
        <taxon>Alphaproteobacteria</taxon>
        <taxon>Rhodospirillales</taxon>
        <taxon>Rhodovibrionaceae</taxon>
        <taxon>Tistlia</taxon>
    </lineage>
</organism>
<comment type="similarity">
    <text evidence="1">Belongs to the ABC transporter superfamily.</text>
</comment>
<keyword evidence="2" id="KW-0813">Transport</keyword>
<dbReference type="PROSITE" id="PS00211">
    <property type="entry name" value="ABC_TRANSPORTER_1"/>
    <property type="match status" value="1"/>
</dbReference>
<evidence type="ECO:0000256" key="3">
    <source>
        <dbReference type="ARBA" id="ARBA00022741"/>
    </source>
</evidence>
<dbReference type="EMBL" id="FWZX01000017">
    <property type="protein sequence ID" value="SMF49022.1"/>
    <property type="molecule type" value="Genomic_DNA"/>
</dbReference>
<evidence type="ECO:0000256" key="4">
    <source>
        <dbReference type="ARBA" id="ARBA00022840"/>
    </source>
</evidence>